<dbReference type="GO" id="GO:0003677">
    <property type="term" value="F:DNA binding"/>
    <property type="evidence" value="ECO:0007669"/>
    <property type="project" value="UniProtKB-KW"/>
</dbReference>
<dbReference type="EMBL" id="LGPB01000017">
    <property type="protein sequence ID" value="KRG16991.1"/>
    <property type="molecule type" value="Genomic_DNA"/>
</dbReference>
<organism evidence="3 4">
    <name type="scientific">Lederbergia galactosidilytica</name>
    <dbReference type="NCBI Taxonomy" id="217031"/>
    <lineage>
        <taxon>Bacteria</taxon>
        <taxon>Bacillati</taxon>
        <taxon>Bacillota</taxon>
        <taxon>Bacilli</taxon>
        <taxon>Bacillales</taxon>
        <taxon>Bacillaceae</taxon>
        <taxon>Lederbergia</taxon>
    </lineage>
</organism>
<dbReference type="PANTHER" id="PTHR46558:SF14">
    <property type="entry name" value="HTH-TYPE TRANSCRIPTIONAL REGULATOR ANSR"/>
    <property type="match status" value="1"/>
</dbReference>
<evidence type="ECO:0000259" key="2">
    <source>
        <dbReference type="PROSITE" id="PS50943"/>
    </source>
</evidence>
<dbReference type="AlphaFoldDB" id="A0A0Q9Y842"/>
<gene>
    <name evidence="3" type="ORF">ACA29_01660</name>
</gene>
<dbReference type="CDD" id="cd00093">
    <property type="entry name" value="HTH_XRE"/>
    <property type="match status" value="1"/>
</dbReference>
<dbReference type="SUPFAM" id="SSF47413">
    <property type="entry name" value="lambda repressor-like DNA-binding domains"/>
    <property type="match status" value="1"/>
</dbReference>
<dbReference type="SMART" id="SM00530">
    <property type="entry name" value="HTH_XRE"/>
    <property type="match status" value="1"/>
</dbReference>
<dbReference type="PANTHER" id="PTHR46558">
    <property type="entry name" value="TRACRIPTIONAL REGULATORY PROTEIN-RELATED-RELATED"/>
    <property type="match status" value="1"/>
</dbReference>
<sequence>MEGFEQRLENLREMKGYSKKEISLKLGFTENVYGSYERGERRPSLETIIKLADIFDVSLDLLIRGKESMEDNYSTQNEQTLKNITNYLENKGIKSPYFLQSEKWAILSNEDIKELNNHFEWVVEKARIRREKN</sequence>
<evidence type="ECO:0000313" key="4">
    <source>
        <dbReference type="Proteomes" id="UP000053881"/>
    </source>
</evidence>
<dbReference type="OrthoDB" id="72638at2"/>
<dbReference type="Proteomes" id="UP000053881">
    <property type="component" value="Unassembled WGS sequence"/>
</dbReference>
<dbReference type="InterPro" id="IPR010982">
    <property type="entry name" value="Lambda_DNA-bd_dom_sf"/>
</dbReference>
<proteinExistence type="predicted"/>
<name>A0A0Q9Y842_9BACI</name>
<feature type="domain" description="HTH cro/C1-type" evidence="2">
    <location>
        <begin position="8"/>
        <end position="62"/>
    </location>
</feature>
<comment type="caution">
    <text evidence="3">The sequence shown here is derived from an EMBL/GenBank/DDBJ whole genome shotgun (WGS) entry which is preliminary data.</text>
</comment>
<evidence type="ECO:0000313" key="3">
    <source>
        <dbReference type="EMBL" id="KRG16991.1"/>
    </source>
</evidence>
<protein>
    <recommendedName>
        <fullName evidence="2">HTH cro/C1-type domain-containing protein</fullName>
    </recommendedName>
</protein>
<dbReference type="PATRIC" id="fig|217031.4.peg.579"/>
<reference evidence="3 4" key="1">
    <citation type="submission" date="2015-06" db="EMBL/GenBank/DDBJ databases">
        <title>Genome sequencing project of Bacillus galactosidilyticus PL133.</title>
        <authorList>
            <person name="Gaiero J."/>
            <person name="Nicol R."/>
            <person name="Habash M."/>
        </authorList>
    </citation>
    <scope>NUCLEOTIDE SEQUENCE [LARGE SCALE GENOMIC DNA]</scope>
    <source>
        <strain evidence="3 4">PL133</strain>
    </source>
</reference>
<accession>A0A0Q9Y842</accession>
<dbReference type="InterPro" id="IPR001387">
    <property type="entry name" value="Cro/C1-type_HTH"/>
</dbReference>
<dbReference type="Gene3D" id="1.10.260.40">
    <property type="entry name" value="lambda repressor-like DNA-binding domains"/>
    <property type="match status" value="1"/>
</dbReference>
<dbReference type="PROSITE" id="PS50943">
    <property type="entry name" value="HTH_CROC1"/>
    <property type="match status" value="1"/>
</dbReference>
<evidence type="ECO:0000256" key="1">
    <source>
        <dbReference type="ARBA" id="ARBA00023125"/>
    </source>
</evidence>
<dbReference type="Pfam" id="PF01381">
    <property type="entry name" value="HTH_3"/>
    <property type="match status" value="1"/>
</dbReference>
<dbReference type="RefSeq" id="WP_057984706.1">
    <property type="nucleotide sequence ID" value="NZ_LDJR01000048.1"/>
</dbReference>
<keyword evidence="1" id="KW-0238">DNA-binding</keyword>